<dbReference type="Pfam" id="PF13193">
    <property type="entry name" value="AMP-binding_C"/>
    <property type="match status" value="1"/>
</dbReference>
<evidence type="ECO:0000313" key="6">
    <source>
        <dbReference type="Proteomes" id="UP001610563"/>
    </source>
</evidence>
<dbReference type="Gene3D" id="3.30.300.30">
    <property type="match status" value="1"/>
</dbReference>
<keyword evidence="6" id="KW-1185">Reference proteome</keyword>
<gene>
    <name evidence="5" type="ORF">BJX66DRAFT_352420</name>
</gene>
<evidence type="ECO:0000313" key="5">
    <source>
        <dbReference type="EMBL" id="KAL2788923.1"/>
    </source>
</evidence>
<dbReference type="PANTHER" id="PTHR24096">
    <property type="entry name" value="LONG-CHAIN-FATTY-ACID--COA LIGASE"/>
    <property type="match status" value="1"/>
</dbReference>
<evidence type="ECO:0000259" key="3">
    <source>
        <dbReference type="Pfam" id="PF00501"/>
    </source>
</evidence>
<dbReference type="PROSITE" id="PS00455">
    <property type="entry name" value="AMP_BINDING"/>
    <property type="match status" value="1"/>
</dbReference>
<proteinExistence type="inferred from homology"/>
<dbReference type="InterPro" id="IPR025110">
    <property type="entry name" value="AMP-bd_C"/>
</dbReference>
<evidence type="ECO:0000259" key="4">
    <source>
        <dbReference type="Pfam" id="PF13193"/>
    </source>
</evidence>
<evidence type="ECO:0000256" key="2">
    <source>
        <dbReference type="ARBA" id="ARBA00022598"/>
    </source>
</evidence>
<dbReference type="InterPro" id="IPR000873">
    <property type="entry name" value="AMP-dep_synth/lig_dom"/>
</dbReference>
<name>A0ABR4G1A7_9EURO</name>
<evidence type="ECO:0000256" key="1">
    <source>
        <dbReference type="ARBA" id="ARBA00006432"/>
    </source>
</evidence>
<feature type="domain" description="AMP-dependent synthetase/ligase" evidence="3">
    <location>
        <begin position="32"/>
        <end position="397"/>
    </location>
</feature>
<evidence type="ECO:0008006" key="7">
    <source>
        <dbReference type="Google" id="ProtNLM"/>
    </source>
</evidence>
<dbReference type="Pfam" id="PF00501">
    <property type="entry name" value="AMP-binding"/>
    <property type="match status" value="1"/>
</dbReference>
<dbReference type="EMBL" id="JBFTWV010000071">
    <property type="protein sequence ID" value="KAL2788923.1"/>
    <property type="molecule type" value="Genomic_DNA"/>
</dbReference>
<accession>A0ABR4G1A7</accession>
<comment type="caution">
    <text evidence="5">The sequence shown here is derived from an EMBL/GenBank/DDBJ whole genome shotgun (WGS) entry which is preliminary data.</text>
</comment>
<keyword evidence="2" id="KW-0436">Ligase</keyword>
<protein>
    <recommendedName>
        <fullName evidence="7">Amp dependent CoA ligase</fullName>
    </recommendedName>
</protein>
<dbReference type="PANTHER" id="PTHR24096:SF149">
    <property type="entry name" value="AMP-BINDING DOMAIN-CONTAINING PROTEIN-RELATED"/>
    <property type="match status" value="1"/>
</dbReference>
<comment type="similarity">
    <text evidence="1">Belongs to the ATP-dependent AMP-binding enzyme family.</text>
</comment>
<organism evidence="5 6">
    <name type="scientific">Aspergillus keveii</name>
    <dbReference type="NCBI Taxonomy" id="714993"/>
    <lineage>
        <taxon>Eukaryota</taxon>
        <taxon>Fungi</taxon>
        <taxon>Dikarya</taxon>
        <taxon>Ascomycota</taxon>
        <taxon>Pezizomycotina</taxon>
        <taxon>Eurotiomycetes</taxon>
        <taxon>Eurotiomycetidae</taxon>
        <taxon>Eurotiales</taxon>
        <taxon>Aspergillaceae</taxon>
        <taxon>Aspergillus</taxon>
        <taxon>Aspergillus subgen. Nidulantes</taxon>
    </lineage>
</organism>
<reference evidence="5 6" key="1">
    <citation type="submission" date="2024-07" db="EMBL/GenBank/DDBJ databases">
        <title>Section-level genome sequencing and comparative genomics of Aspergillus sections Usti and Cavernicolus.</title>
        <authorList>
            <consortium name="Lawrence Berkeley National Laboratory"/>
            <person name="Nybo J.L."/>
            <person name="Vesth T.C."/>
            <person name="Theobald S."/>
            <person name="Frisvad J.C."/>
            <person name="Larsen T.O."/>
            <person name="Kjaerboelling I."/>
            <person name="Rothschild-Mancinelli K."/>
            <person name="Lyhne E.K."/>
            <person name="Kogle M.E."/>
            <person name="Barry K."/>
            <person name="Clum A."/>
            <person name="Na H."/>
            <person name="Ledsgaard L."/>
            <person name="Lin J."/>
            <person name="Lipzen A."/>
            <person name="Kuo A."/>
            <person name="Riley R."/>
            <person name="Mondo S."/>
            <person name="Labutti K."/>
            <person name="Haridas S."/>
            <person name="Pangalinan J."/>
            <person name="Salamov A.A."/>
            <person name="Simmons B.A."/>
            <person name="Magnuson J.K."/>
            <person name="Chen J."/>
            <person name="Drula E."/>
            <person name="Henrissat B."/>
            <person name="Wiebenga A."/>
            <person name="Lubbers R.J."/>
            <person name="Gomes A.C."/>
            <person name="Makela M.R."/>
            <person name="Stajich J."/>
            <person name="Grigoriev I.V."/>
            <person name="Mortensen U.H."/>
            <person name="De Vries R.P."/>
            <person name="Baker S.E."/>
            <person name="Andersen M.R."/>
        </authorList>
    </citation>
    <scope>NUCLEOTIDE SEQUENCE [LARGE SCALE GENOMIC DNA]</scope>
    <source>
        <strain evidence="5 6">CBS 209.92</strain>
    </source>
</reference>
<dbReference type="Gene3D" id="3.40.50.12780">
    <property type="entry name" value="N-terminal domain of ligase-like"/>
    <property type="match status" value="1"/>
</dbReference>
<sequence>MTIYTSSLAPFSDITNLSIPQFMTRYNPHGVPTDKVVHMDTFSDEHLTYGSLREKASRAAWGLKNRLGVRPGDAVLAIVTNSNDFVLLAHATWWVGGVFAPLNTSSTQKDIEHVLKLVKPTHIATIASKLPEVQNAIAALGITTKLFTVLRKVADIPQFPTDITGTDPKTQALPPFDLNGKSAQETPSTICFSSGTTGNMKGVLMSHYNLVNNLMQMRVSLPSRLVSGVREVWFTPYCHIYGLSAVVFGGMWTGATFLGLPSFDLETFCRKSSNLQATDMHLVPPVALLLTTSEIARKYDVPSVQRIVIAAAPLKEALQLELKKRFPKASICQGYGLTECSPGVTHQLDDTTSSCGTVGKLVAGTEARLVDPTTGRDVEPGQEGELWVRGPQVMMGYINNTEATAATFSEGWLRTGDIMRMDEDQNFWVTDRLKEMIKYKGFQIAPSELEDLLLRHPHVTDAAICAIYEDSQATEVPLAYVSLTPDKAILPHSEIQSVLEEIRKWADGQLAGYKRLRGGVFHLQTLPKTPTGKILRRLLPAKVKEGRGGRL</sequence>
<dbReference type="Proteomes" id="UP001610563">
    <property type="component" value="Unassembled WGS sequence"/>
</dbReference>
<dbReference type="InterPro" id="IPR045851">
    <property type="entry name" value="AMP-bd_C_sf"/>
</dbReference>
<dbReference type="SUPFAM" id="SSF56801">
    <property type="entry name" value="Acetyl-CoA synthetase-like"/>
    <property type="match status" value="1"/>
</dbReference>
<dbReference type="InterPro" id="IPR020845">
    <property type="entry name" value="AMP-binding_CS"/>
</dbReference>
<feature type="domain" description="AMP-binding enzyme C-terminal" evidence="4">
    <location>
        <begin position="448"/>
        <end position="533"/>
    </location>
</feature>
<dbReference type="InterPro" id="IPR042099">
    <property type="entry name" value="ANL_N_sf"/>
</dbReference>